<dbReference type="InterPro" id="IPR052389">
    <property type="entry name" value="Sec_Metab_Biosynth-Assoc"/>
</dbReference>
<evidence type="ECO:0000313" key="3">
    <source>
        <dbReference type="EMBL" id="NKI17657.1"/>
    </source>
</evidence>
<dbReference type="Proteomes" id="UP000765845">
    <property type="component" value="Unassembled WGS sequence"/>
</dbReference>
<evidence type="ECO:0000313" key="4">
    <source>
        <dbReference type="Proteomes" id="UP000765845"/>
    </source>
</evidence>
<dbReference type="Pfam" id="PF13622">
    <property type="entry name" value="4HBT_3"/>
    <property type="match status" value="1"/>
</dbReference>
<organism evidence="3 4">
    <name type="scientific">Spongiibacter thalassae</name>
    <dbReference type="NCBI Taxonomy" id="2721624"/>
    <lineage>
        <taxon>Bacteria</taxon>
        <taxon>Pseudomonadati</taxon>
        <taxon>Pseudomonadota</taxon>
        <taxon>Gammaproteobacteria</taxon>
        <taxon>Cellvibrionales</taxon>
        <taxon>Spongiibacteraceae</taxon>
        <taxon>Spongiibacter</taxon>
    </lineage>
</organism>
<dbReference type="PANTHER" id="PTHR38110:SF1">
    <property type="entry name" value="THIOESTERASE DOMAIN-CONTAINING PROTEIN"/>
    <property type="match status" value="1"/>
</dbReference>
<gene>
    <name evidence="3" type="ORF">HCU74_09515</name>
</gene>
<dbReference type="SUPFAM" id="SSF54637">
    <property type="entry name" value="Thioesterase/thiol ester dehydrase-isomerase"/>
    <property type="match status" value="2"/>
</dbReference>
<dbReference type="Gene3D" id="2.40.160.210">
    <property type="entry name" value="Acyl-CoA thioesterase, double hotdog domain"/>
    <property type="match status" value="1"/>
</dbReference>
<evidence type="ECO:0000259" key="1">
    <source>
        <dbReference type="Pfam" id="PF13622"/>
    </source>
</evidence>
<proteinExistence type="predicted"/>
<reference evidence="3 4" key="1">
    <citation type="submission" date="2020-04" db="EMBL/GenBank/DDBJ databases">
        <authorList>
            <person name="Yoon J."/>
        </authorList>
    </citation>
    <scope>NUCLEOTIDE SEQUENCE [LARGE SCALE GENOMIC DNA]</scope>
    <source>
        <strain evidence="3 4">KMU-166</strain>
    </source>
</reference>
<dbReference type="EMBL" id="JAAWWK010000003">
    <property type="protein sequence ID" value="NKI17657.1"/>
    <property type="molecule type" value="Genomic_DNA"/>
</dbReference>
<dbReference type="InterPro" id="IPR029069">
    <property type="entry name" value="HotDog_dom_sf"/>
</dbReference>
<dbReference type="PANTHER" id="PTHR38110">
    <property type="entry name" value="CHROMOSOME 23, WHOLE GENOME SHOTGUN SEQUENCE"/>
    <property type="match status" value="1"/>
</dbReference>
<name>A0ABX1GEN6_9GAMM</name>
<keyword evidence="4" id="KW-1185">Reference proteome</keyword>
<dbReference type="Pfam" id="PF20789">
    <property type="entry name" value="4HBT_3C"/>
    <property type="match status" value="1"/>
</dbReference>
<accession>A0ABX1GEN6</accession>
<dbReference type="RefSeq" id="WP_168450204.1">
    <property type="nucleotide sequence ID" value="NZ_JAAWWK010000003.1"/>
</dbReference>
<feature type="domain" description="Acyl-CoA thioesterase-like N-terminal HotDog" evidence="1">
    <location>
        <begin position="24"/>
        <end position="107"/>
    </location>
</feature>
<protein>
    <submittedName>
        <fullName evidence="3">Thioesterase family protein</fullName>
    </submittedName>
</protein>
<dbReference type="InterPro" id="IPR042171">
    <property type="entry name" value="Acyl-CoA_hotdog"/>
</dbReference>
<comment type="caution">
    <text evidence="3">The sequence shown here is derived from an EMBL/GenBank/DDBJ whole genome shotgun (WGS) entry which is preliminary data.</text>
</comment>
<dbReference type="InterPro" id="IPR049450">
    <property type="entry name" value="ACOT8-like_C"/>
</dbReference>
<sequence>MSAFQQLISSVIAQTDTSYHARIDSSWLQGRTAFGGVSTALVVAAMRQQVADERALRALSVSFVGPSPEGEHNIALRQLRSGGSVTHMQGELVCNGEVATSVSAAFGKARTSRIAVKGPSLQPAQGADKGMRMPFIEGVTPAFTQHFDMQLVAGGLPFSGAESGDFAMWLRFKEPTPIDECGLIALADAPPMPGLNMIKPPGVGSSLSWYLEFPLTVDDMGDVDPAGWWYLDYRCQAASDGYYNNYATVWTPDGRPALFSRQVATVFEK</sequence>
<feature type="domain" description="Acyl-CoA thioesterase-like C-terminal" evidence="2">
    <location>
        <begin position="132"/>
        <end position="266"/>
    </location>
</feature>
<dbReference type="InterPro" id="IPR049449">
    <property type="entry name" value="TesB_ACOT8-like_N"/>
</dbReference>
<evidence type="ECO:0000259" key="2">
    <source>
        <dbReference type="Pfam" id="PF20789"/>
    </source>
</evidence>